<dbReference type="Gene3D" id="3.30.450.20">
    <property type="entry name" value="PAS domain"/>
    <property type="match status" value="2"/>
</dbReference>
<reference evidence="10 11" key="1">
    <citation type="submission" date="2020-02" db="EMBL/GenBank/DDBJ databases">
        <title>Newly sequenced genome of strain CSTR1 showed variability in Candidatus Kuenenia stuttgartiensis genomes.</title>
        <authorList>
            <person name="Ding C."/>
            <person name="Adrian L."/>
        </authorList>
    </citation>
    <scope>NUCLEOTIDE SEQUENCE [LARGE SCALE GENOMIC DNA]</scope>
    <source>
        <strain evidence="10 11">CSTR1</strain>
    </source>
</reference>
<dbReference type="InterPro" id="IPR022641">
    <property type="entry name" value="CheR_N"/>
</dbReference>
<dbReference type="Pfam" id="PF03705">
    <property type="entry name" value="CheR_N"/>
    <property type="match status" value="1"/>
</dbReference>
<proteinExistence type="predicted"/>
<accession>A0A6G7GLX1</accession>
<dbReference type="Pfam" id="PF13596">
    <property type="entry name" value="PAS_10"/>
    <property type="match status" value="1"/>
</dbReference>
<dbReference type="Pfam" id="PF13426">
    <property type="entry name" value="PAS_9"/>
    <property type="match status" value="1"/>
</dbReference>
<evidence type="ECO:0000256" key="4">
    <source>
        <dbReference type="ARBA" id="ARBA00022679"/>
    </source>
</evidence>
<dbReference type="PANTHER" id="PTHR24422:SF27">
    <property type="entry name" value="PROTEIN-GLUTAMATE O-METHYLTRANSFERASE"/>
    <property type="match status" value="1"/>
</dbReference>
<comment type="catalytic activity">
    <reaction evidence="1">
        <text>L-glutamyl-[protein] + S-adenosyl-L-methionine = [protein]-L-glutamate 5-O-methyl ester + S-adenosyl-L-homocysteine</text>
        <dbReference type="Rhea" id="RHEA:24452"/>
        <dbReference type="Rhea" id="RHEA-COMP:10208"/>
        <dbReference type="Rhea" id="RHEA-COMP:10311"/>
        <dbReference type="ChEBI" id="CHEBI:29973"/>
        <dbReference type="ChEBI" id="CHEBI:57856"/>
        <dbReference type="ChEBI" id="CHEBI:59789"/>
        <dbReference type="ChEBI" id="CHEBI:82795"/>
        <dbReference type="EC" id="2.1.1.80"/>
    </reaction>
</comment>
<feature type="active site" evidence="6">
    <location>
        <position position="192"/>
    </location>
</feature>
<protein>
    <recommendedName>
        <fullName evidence="2">protein-glutamate O-methyltransferase</fullName>
        <ecNumber evidence="2">2.1.1.80</ecNumber>
    </recommendedName>
</protein>
<name>A0A6G7GLX1_KUEST</name>
<dbReference type="InterPro" id="IPR029063">
    <property type="entry name" value="SAM-dependent_MTases_sf"/>
</dbReference>
<evidence type="ECO:0000256" key="2">
    <source>
        <dbReference type="ARBA" id="ARBA00012534"/>
    </source>
</evidence>
<feature type="active site" evidence="6">
    <location>
        <position position="73"/>
    </location>
</feature>
<dbReference type="RefSeq" id="WP_164994531.1">
    <property type="nucleotide sequence ID" value="NZ_CP049055.1"/>
</dbReference>
<sequence>MVRKKTEAEKKKPAQTGKKEALAKESKVQAKKAVTPTVAKTAMPKTKTIAPARDEKVIKEQTMTFPIVGIGASAGGLEALEGFFSNMPDNSNLAVVVIQHLAPKYKSIMATLLNKYTTMKILEINDGMRALPNCVYLNTPGMDVAIMNRTFQLIQPLEPHAYRLPIDFFFRSLADDLGEKAICIVLSGTGTDGTLGLKAIKGAGGMTMAQDETEAKYDSMPRSAINTGAVDLVLPVERMPGELLKYIKHPYIDSVRSTGATEEKYQNNVTKILLQIRNHTGQDFSQYKQNTIRRRIERRMAVHQIDKIADYLSYIRENTAEIGILYKDLLIGVTNFFRDKDAFDLLKNTVISEIIQRKQTNSALRVWVAGCATGEEAYSIAILIAEIMEKKQRQCNVQIFATDIDSTAIEFARAGIYPDSIAADVSKERLKQFFIKEDNSYKLKKRIREMLVFAAQSLIKDPPFSRLDLVSCRNVLIYMDASLQKKILSVFHYTLNKDGYLFLGSSETIGNFTDLFSTENAKWKIYKRKSGVIEKGVDLPALPTKGVFQSDRKEEKKDYGEINIIQLAEREILNKYAPSFALINEKHEILYVNGNIHKYLLTPPGVPTFNILKMAHEDLRYKLSAILHKISRRKETIIEKEVKIRDNEHFLTIDLTVKPLKTGIATEGLTMIIFDEKLPAEKARKKGKASLKISKEDPQITKLELELKSTKEYLQATIEELETSNEEMKSTNEELQSTNEELQSTNEELETSKEEQQSTNEELETVNAELQNKLNELSRSNNDLNNLLASTEIATIFLDTKLNIVRFTPMLTKLFNMLLSDIGRSIGDITAKFNTDTLRDDSAEVLRTLVKKECQIQTKEQAFYNMRILPYRTVDNVIDGVVITFIDVTKIKNTEDALRLIESRFDMLNQSSLFGIVLFNPESGVIVDYNKKFEEQTGRSLKEQHTYKIWDCFSPEKTKNPAEFFQGLSKKNETVSMEMNIRRPDGVIVPVCLMSTVIKTSKNIYVQCVVKDLTDPLRT</sequence>
<dbReference type="InterPro" id="IPR022642">
    <property type="entry name" value="CheR_C"/>
</dbReference>
<dbReference type="GO" id="GO:0006935">
    <property type="term" value="P:chemotaxis"/>
    <property type="evidence" value="ECO:0007669"/>
    <property type="project" value="UniProtKB-UniRule"/>
</dbReference>
<feature type="active site" evidence="6">
    <location>
        <position position="100"/>
    </location>
</feature>
<dbReference type="EMBL" id="CP049055">
    <property type="protein sequence ID" value="QII10313.1"/>
    <property type="molecule type" value="Genomic_DNA"/>
</dbReference>
<keyword evidence="3" id="KW-0489">Methyltransferase</keyword>
<feature type="domain" description="CheB-type methylesterase" evidence="8">
    <location>
        <begin position="64"/>
        <end position="250"/>
    </location>
</feature>
<dbReference type="PANTHER" id="PTHR24422">
    <property type="entry name" value="CHEMOTAXIS PROTEIN METHYLTRANSFERASE"/>
    <property type="match status" value="1"/>
</dbReference>
<dbReference type="Gene3D" id="3.40.50.150">
    <property type="entry name" value="Vaccinia Virus protein VP39"/>
    <property type="match status" value="1"/>
</dbReference>
<dbReference type="Gene3D" id="1.10.155.10">
    <property type="entry name" value="Chemotaxis receptor methyltransferase CheR, N-terminal domain"/>
    <property type="match status" value="1"/>
</dbReference>
<gene>
    <name evidence="10" type="ORF">KsCSTR_09340</name>
</gene>
<dbReference type="CDD" id="cd16434">
    <property type="entry name" value="CheB-CheR_fusion"/>
    <property type="match status" value="1"/>
</dbReference>
<dbReference type="GO" id="GO:0008983">
    <property type="term" value="F:protein-glutamate O-methyltransferase activity"/>
    <property type="evidence" value="ECO:0007669"/>
    <property type="project" value="UniProtKB-EC"/>
</dbReference>
<keyword evidence="4" id="KW-0808">Transferase</keyword>
<dbReference type="SUPFAM" id="SSF52738">
    <property type="entry name" value="Methylesterase CheB, C-terminal domain"/>
    <property type="match status" value="1"/>
</dbReference>
<feature type="region of interest" description="Disordered" evidence="7">
    <location>
        <begin position="723"/>
        <end position="761"/>
    </location>
</feature>
<dbReference type="PROSITE" id="PS50122">
    <property type="entry name" value="CHEB"/>
    <property type="match status" value="1"/>
</dbReference>
<dbReference type="InterPro" id="IPR035909">
    <property type="entry name" value="CheB_C"/>
</dbReference>
<dbReference type="GO" id="GO:0008984">
    <property type="term" value="F:protein-glutamate methylesterase activity"/>
    <property type="evidence" value="ECO:0007669"/>
    <property type="project" value="InterPro"/>
</dbReference>
<evidence type="ECO:0000256" key="3">
    <source>
        <dbReference type="ARBA" id="ARBA00022603"/>
    </source>
</evidence>
<dbReference type="GO" id="GO:0000156">
    <property type="term" value="F:phosphorelay response regulator activity"/>
    <property type="evidence" value="ECO:0007669"/>
    <property type="project" value="InterPro"/>
</dbReference>
<evidence type="ECO:0000259" key="9">
    <source>
        <dbReference type="PROSITE" id="PS50123"/>
    </source>
</evidence>
<evidence type="ECO:0000256" key="5">
    <source>
        <dbReference type="ARBA" id="ARBA00022691"/>
    </source>
</evidence>
<dbReference type="InterPro" id="IPR000014">
    <property type="entry name" value="PAS"/>
</dbReference>
<evidence type="ECO:0000256" key="6">
    <source>
        <dbReference type="PROSITE-ProRule" id="PRU00050"/>
    </source>
</evidence>
<feature type="compositionally biased region" description="Polar residues" evidence="7">
    <location>
        <begin position="733"/>
        <end position="746"/>
    </location>
</feature>
<organism evidence="10 11">
    <name type="scientific">Kuenenia stuttgartiensis</name>
    <dbReference type="NCBI Taxonomy" id="174633"/>
    <lineage>
        <taxon>Bacteria</taxon>
        <taxon>Pseudomonadati</taxon>
        <taxon>Planctomycetota</taxon>
        <taxon>Candidatus Brocadiia</taxon>
        <taxon>Candidatus Brocadiales</taxon>
        <taxon>Candidatus Brocadiaceae</taxon>
        <taxon>Candidatus Kuenenia</taxon>
    </lineage>
</organism>
<keyword evidence="6 10" id="KW-0378">Hydrolase</keyword>
<feature type="domain" description="CheR-type methyltransferase" evidence="9">
    <location>
        <begin position="276"/>
        <end position="531"/>
    </location>
</feature>
<dbReference type="Pfam" id="PF01739">
    <property type="entry name" value="CheR"/>
    <property type="match status" value="1"/>
</dbReference>
<dbReference type="CDD" id="cd02440">
    <property type="entry name" value="AdoMet_MTases"/>
    <property type="match status" value="1"/>
</dbReference>
<dbReference type="InterPro" id="IPR050903">
    <property type="entry name" value="Bact_Chemotaxis_MeTrfase"/>
</dbReference>
<dbReference type="CDD" id="cd00130">
    <property type="entry name" value="PAS"/>
    <property type="match status" value="1"/>
</dbReference>
<dbReference type="PRINTS" id="PR00996">
    <property type="entry name" value="CHERMTFRASE"/>
</dbReference>
<dbReference type="InterPro" id="IPR000780">
    <property type="entry name" value="CheR_MeTrfase"/>
</dbReference>
<dbReference type="Pfam" id="PF01339">
    <property type="entry name" value="CheB_methylest"/>
    <property type="match status" value="1"/>
</dbReference>
<dbReference type="SUPFAM" id="SSF55785">
    <property type="entry name" value="PYP-like sensor domain (PAS domain)"/>
    <property type="match status" value="2"/>
</dbReference>
<dbReference type="GO" id="GO:0005737">
    <property type="term" value="C:cytoplasm"/>
    <property type="evidence" value="ECO:0007669"/>
    <property type="project" value="InterPro"/>
</dbReference>
<dbReference type="EC" id="2.1.1.80" evidence="2"/>
<keyword evidence="6" id="KW-0145">Chemotaxis</keyword>
<dbReference type="NCBIfam" id="TIGR00229">
    <property type="entry name" value="sensory_box"/>
    <property type="match status" value="1"/>
</dbReference>
<dbReference type="SUPFAM" id="SSF53335">
    <property type="entry name" value="S-adenosyl-L-methionine-dependent methyltransferases"/>
    <property type="match status" value="1"/>
</dbReference>
<evidence type="ECO:0000313" key="11">
    <source>
        <dbReference type="Proteomes" id="UP000501926"/>
    </source>
</evidence>
<dbReference type="SUPFAM" id="SSF47757">
    <property type="entry name" value="Chemotaxis receptor methyltransferase CheR, N-terminal domain"/>
    <property type="match status" value="1"/>
</dbReference>
<evidence type="ECO:0000313" key="10">
    <source>
        <dbReference type="EMBL" id="QII10313.1"/>
    </source>
</evidence>
<evidence type="ECO:0000256" key="1">
    <source>
        <dbReference type="ARBA" id="ARBA00001541"/>
    </source>
</evidence>
<keyword evidence="5" id="KW-0949">S-adenosyl-L-methionine</keyword>
<dbReference type="InterPro" id="IPR036804">
    <property type="entry name" value="CheR_N_sf"/>
</dbReference>
<dbReference type="GO" id="GO:0032259">
    <property type="term" value="P:methylation"/>
    <property type="evidence" value="ECO:0007669"/>
    <property type="project" value="UniProtKB-KW"/>
</dbReference>
<evidence type="ECO:0000259" key="8">
    <source>
        <dbReference type="PROSITE" id="PS50122"/>
    </source>
</evidence>
<dbReference type="InterPro" id="IPR000673">
    <property type="entry name" value="Sig_transdc_resp-reg_Me-estase"/>
</dbReference>
<dbReference type="InterPro" id="IPR035965">
    <property type="entry name" value="PAS-like_dom_sf"/>
</dbReference>
<feature type="region of interest" description="Disordered" evidence="7">
    <location>
        <begin position="1"/>
        <end position="28"/>
    </location>
</feature>
<dbReference type="Proteomes" id="UP000501926">
    <property type="component" value="Chromosome"/>
</dbReference>
<evidence type="ECO:0000256" key="7">
    <source>
        <dbReference type="SAM" id="MobiDB-lite"/>
    </source>
</evidence>
<dbReference type="AlphaFoldDB" id="A0A6G7GLX1"/>
<dbReference type="PROSITE" id="PS50123">
    <property type="entry name" value="CHER"/>
    <property type="match status" value="1"/>
</dbReference>
<dbReference type="Gene3D" id="3.40.50.180">
    <property type="entry name" value="Methylesterase CheB, C-terminal domain"/>
    <property type="match status" value="1"/>
</dbReference>
<dbReference type="SMART" id="SM00138">
    <property type="entry name" value="MeTrc"/>
    <property type="match status" value="1"/>
</dbReference>